<name>A0A6A5EKU2_PERFL</name>
<evidence type="ECO:0000313" key="2">
    <source>
        <dbReference type="EMBL" id="KAF1389917.1"/>
    </source>
</evidence>
<dbReference type="PANTHER" id="PTHR31025:SF22">
    <property type="entry name" value="IP13529P"/>
    <property type="match status" value="1"/>
</dbReference>
<dbReference type="Proteomes" id="UP000465112">
    <property type="component" value="Chromosome 5"/>
</dbReference>
<proteinExistence type="predicted"/>
<sequence>MPSHCQPPSSNRKKSSWISIFEVPWDKMPARLTGSPRRTMIRAVVEAIQVHCPNPNKAACAEVAKAIVSKYPGSFADKTGEGEQLGCDYYSLLRQLKTRVEHVNRDNVSHRLLKPRKRSSDDSSGDDAVPPREAEEKQIVMDGS</sequence>
<dbReference type="EMBL" id="VHII01000005">
    <property type="protein sequence ID" value="KAF1389917.1"/>
    <property type="molecule type" value="Genomic_DNA"/>
</dbReference>
<accession>A0A6A5EKU2</accession>
<dbReference type="AlphaFoldDB" id="A0A6A5EKU2"/>
<evidence type="ECO:0000313" key="3">
    <source>
        <dbReference type="Proteomes" id="UP000465112"/>
    </source>
</evidence>
<comment type="caution">
    <text evidence="2">The sequence shown here is derived from an EMBL/GenBank/DDBJ whole genome shotgun (WGS) entry which is preliminary data.</text>
</comment>
<organism evidence="2 3">
    <name type="scientific">Perca fluviatilis</name>
    <name type="common">European perch</name>
    <dbReference type="NCBI Taxonomy" id="8168"/>
    <lineage>
        <taxon>Eukaryota</taxon>
        <taxon>Metazoa</taxon>
        <taxon>Chordata</taxon>
        <taxon>Craniata</taxon>
        <taxon>Vertebrata</taxon>
        <taxon>Euteleostomi</taxon>
        <taxon>Actinopterygii</taxon>
        <taxon>Neopterygii</taxon>
        <taxon>Teleostei</taxon>
        <taxon>Neoteleostei</taxon>
        <taxon>Acanthomorphata</taxon>
        <taxon>Eupercaria</taxon>
        <taxon>Perciformes</taxon>
        <taxon>Percoidei</taxon>
        <taxon>Percidae</taxon>
        <taxon>Percinae</taxon>
        <taxon>Perca</taxon>
    </lineage>
</organism>
<feature type="compositionally biased region" description="Basic and acidic residues" evidence="1">
    <location>
        <begin position="129"/>
        <end position="144"/>
    </location>
</feature>
<reference evidence="2 3" key="1">
    <citation type="submission" date="2019-06" db="EMBL/GenBank/DDBJ databases">
        <title>A chromosome-scale genome assembly of the European perch, Perca fluviatilis.</title>
        <authorList>
            <person name="Roques C."/>
            <person name="Zahm M."/>
            <person name="Cabau C."/>
            <person name="Klopp C."/>
            <person name="Bouchez O."/>
            <person name="Donnadieu C."/>
            <person name="Kuhl H."/>
            <person name="Gislard M."/>
            <person name="Guendouz S."/>
            <person name="Journot L."/>
            <person name="Haffray P."/>
            <person name="Bestin A."/>
            <person name="Morvezen R."/>
            <person name="Feron R."/>
            <person name="Wen M."/>
            <person name="Jouanno E."/>
            <person name="Herpin A."/>
            <person name="Schartl M."/>
            <person name="Postlethwait J."/>
            <person name="Schaerlinger B."/>
            <person name="Chardard D."/>
            <person name="Lecocq T."/>
            <person name="Poncet C."/>
            <person name="Jaffrelo L."/>
            <person name="Lampietro C."/>
            <person name="Guiguen Y."/>
        </authorList>
    </citation>
    <scope>NUCLEOTIDE SEQUENCE [LARGE SCALE GENOMIC DNA]</scope>
    <source>
        <tissue evidence="2">Blood</tissue>
    </source>
</reference>
<protein>
    <submittedName>
        <fullName evidence="2">Uncharacterized protein</fullName>
    </submittedName>
</protein>
<feature type="region of interest" description="Disordered" evidence="1">
    <location>
        <begin position="106"/>
        <end position="144"/>
    </location>
</feature>
<gene>
    <name evidence="2" type="ORF">PFLUV_G00052550</name>
</gene>
<keyword evidence="3" id="KW-1185">Reference proteome</keyword>
<evidence type="ECO:0000256" key="1">
    <source>
        <dbReference type="SAM" id="MobiDB-lite"/>
    </source>
</evidence>
<dbReference type="PANTHER" id="PTHR31025">
    <property type="entry name" value="SI:CH211-196P9.1-RELATED"/>
    <property type="match status" value="1"/>
</dbReference>